<organism evidence="3 4">
    <name type="scientific">Roseicyclus persicicus</name>
    <dbReference type="NCBI Taxonomy" id="2650661"/>
    <lineage>
        <taxon>Bacteria</taxon>
        <taxon>Pseudomonadati</taxon>
        <taxon>Pseudomonadota</taxon>
        <taxon>Alphaproteobacteria</taxon>
        <taxon>Rhodobacterales</taxon>
        <taxon>Roseobacteraceae</taxon>
        <taxon>Roseicyclus</taxon>
    </lineage>
</organism>
<evidence type="ECO:0000313" key="3">
    <source>
        <dbReference type="EMBL" id="NKX43816.1"/>
    </source>
</evidence>
<dbReference type="GO" id="GO:0046872">
    <property type="term" value="F:metal ion binding"/>
    <property type="evidence" value="ECO:0007669"/>
    <property type="project" value="UniProtKB-KW"/>
</dbReference>
<dbReference type="Gene3D" id="3.90.850.10">
    <property type="entry name" value="Fumarylacetoacetase-like, C-terminal domain"/>
    <property type="match status" value="1"/>
</dbReference>
<dbReference type="Proteomes" id="UP000526408">
    <property type="component" value="Unassembled WGS sequence"/>
</dbReference>
<keyword evidence="4" id="KW-1185">Reference proteome</keyword>
<dbReference type="PANTHER" id="PTHR11820">
    <property type="entry name" value="ACYLPYRUVASE"/>
    <property type="match status" value="1"/>
</dbReference>
<dbReference type="GO" id="GO:0018773">
    <property type="term" value="F:acetylpyruvate hydrolase activity"/>
    <property type="evidence" value="ECO:0007669"/>
    <property type="project" value="TreeGrafter"/>
</dbReference>
<dbReference type="SUPFAM" id="SSF56529">
    <property type="entry name" value="FAH"/>
    <property type="match status" value="1"/>
</dbReference>
<dbReference type="InterPro" id="IPR036663">
    <property type="entry name" value="Fumarylacetoacetase_C_sf"/>
</dbReference>
<gene>
    <name evidence="3" type="ORF">HCU73_04365</name>
</gene>
<evidence type="ECO:0000256" key="1">
    <source>
        <dbReference type="ARBA" id="ARBA00022723"/>
    </source>
</evidence>
<dbReference type="EMBL" id="JAAZQQ010000001">
    <property type="protein sequence ID" value="NKX43816.1"/>
    <property type="molecule type" value="Genomic_DNA"/>
</dbReference>
<protein>
    <submittedName>
        <fullName evidence="3">Fumarylacetoacetate hydrolase family protein</fullName>
    </submittedName>
</protein>
<dbReference type="AlphaFoldDB" id="A0A7X6GWT5"/>
<dbReference type="RefSeq" id="WP_168622158.1">
    <property type="nucleotide sequence ID" value="NZ_JAAZQQ010000001.1"/>
</dbReference>
<dbReference type="Pfam" id="PF01557">
    <property type="entry name" value="FAA_hydrolase"/>
    <property type="match status" value="1"/>
</dbReference>
<accession>A0A7X6GWT5</accession>
<name>A0A7X6GWT5_9RHOB</name>
<sequence>MTAWARGTTPEGATITGVIEGDHLHPRARLGADAAAGAPVPLSDVTLLPPVAPGKFIGLWNNFRAAADKAGNAYPTHPLWFLKADTSLAGPGATVTLPESAGRVVFEGELGIVIGARIRDASPEEAAAAILGYTCVNDFTSLDVLNAEPSFAQWTRAKSFDGFGVVGPVIATGLDWRELTVRVLVDGRERQSYPAADMILDPATVVSLLSRDMTLNPGDLIACGTSLGARPVKAGQVVEVVIDGIGGVAVTLA</sequence>
<feature type="domain" description="Fumarylacetoacetase-like C-terminal" evidence="2">
    <location>
        <begin position="56"/>
        <end position="251"/>
    </location>
</feature>
<dbReference type="InterPro" id="IPR011234">
    <property type="entry name" value="Fumarylacetoacetase-like_C"/>
</dbReference>
<keyword evidence="3" id="KW-0378">Hydrolase</keyword>
<comment type="caution">
    <text evidence="3">The sequence shown here is derived from an EMBL/GenBank/DDBJ whole genome shotgun (WGS) entry which is preliminary data.</text>
</comment>
<proteinExistence type="predicted"/>
<keyword evidence="1" id="KW-0479">Metal-binding</keyword>
<reference evidence="3 4" key="1">
    <citation type="submission" date="2020-04" db="EMBL/GenBank/DDBJ databases">
        <authorList>
            <person name="Yoon J."/>
        </authorList>
    </citation>
    <scope>NUCLEOTIDE SEQUENCE [LARGE SCALE GENOMIC DNA]</scope>
    <source>
        <strain evidence="3 4">KMU-115</strain>
    </source>
</reference>
<evidence type="ECO:0000259" key="2">
    <source>
        <dbReference type="Pfam" id="PF01557"/>
    </source>
</evidence>
<dbReference type="PANTHER" id="PTHR11820:SF7">
    <property type="entry name" value="ACYLPYRUVASE FAHD1, MITOCHONDRIAL"/>
    <property type="match status" value="1"/>
</dbReference>
<evidence type="ECO:0000313" key="4">
    <source>
        <dbReference type="Proteomes" id="UP000526408"/>
    </source>
</evidence>